<keyword evidence="4" id="KW-1185">Reference proteome</keyword>
<reference evidence="3" key="2">
    <citation type="submission" date="2025-09" db="UniProtKB">
        <authorList>
            <consortium name="Ensembl"/>
        </authorList>
    </citation>
    <scope>IDENTIFICATION</scope>
</reference>
<evidence type="ECO:0000313" key="4">
    <source>
        <dbReference type="Proteomes" id="UP000694561"/>
    </source>
</evidence>
<dbReference type="AlphaFoldDB" id="A0A8C6FA37"/>
<dbReference type="InterPro" id="IPR000308">
    <property type="entry name" value="14-3-3"/>
</dbReference>
<feature type="domain" description="14-3-3" evidence="2">
    <location>
        <begin position="3"/>
        <end position="82"/>
    </location>
</feature>
<evidence type="ECO:0000313" key="3">
    <source>
        <dbReference type="Ensembl" id="ENSMMNP00015020709.1"/>
    </source>
</evidence>
<evidence type="ECO:0000259" key="2">
    <source>
        <dbReference type="Pfam" id="PF00244"/>
    </source>
</evidence>
<dbReference type="PRINTS" id="PR00305">
    <property type="entry name" value="1433ZETA"/>
</dbReference>
<evidence type="ECO:0000256" key="1">
    <source>
        <dbReference type="ARBA" id="ARBA00006141"/>
    </source>
</evidence>
<proteinExistence type="inferred from homology"/>
<comment type="similarity">
    <text evidence="1">Belongs to the 14-3-3 family.</text>
</comment>
<dbReference type="InterPro" id="IPR036815">
    <property type="entry name" value="14-3-3_dom_sf"/>
</dbReference>
<reference evidence="3" key="1">
    <citation type="submission" date="2025-08" db="UniProtKB">
        <authorList>
            <consortium name="Ensembl"/>
        </authorList>
    </citation>
    <scope>IDENTIFICATION</scope>
</reference>
<dbReference type="Ensembl" id="ENSMMNT00015022767.1">
    <property type="protein sequence ID" value="ENSMMNP00015020709.1"/>
    <property type="gene ID" value="ENSMMNG00015015222.1"/>
</dbReference>
<dbReference type="Proteomes" id="UP000694561">
    <property type="component" value="Unplaced"/>
</dbReference>
<accession>A0A8C6FA37</accession>
<dbReference type="SUPFAM" id="SSF48445">
    <property type="entry name" value="14-3-3 protein"/>
    <property type="match status" value="1"/>
</dbReference>
<dbReference type="PANTHER" id="PTHR18860">
    <property type="entry name" value="14-3-3 PROTEIN"/>
    <property type="match status" value="1"/>
</dbReference>
<dbReference type="GeneTree" id="ENSGT01090000260040"/>
<protein>
    <recommendedName>
        <fullName evidence="2">14-3-3 domain-containing protein</fullName>
    </recommendedName>
</protein>
<dbReference type="InterPro" id="IPR023410">
    <property type="entry name" value="14-3-3_domain"/>
</dbReference>
<name>A0A8C6FA37_MONMO</name>
<dbReference type="Gene3D" id="1.20.190.20">
    <property type="entry name" value="14-3-3 domain"/>
    <property type="match status" value="1"/>
</dbReference>
<dbReference type="Pfam" id="PF00244">
    <property type="entry name" value="14-3-3"/>
    <property type="match status" value="1"/>
</dbReference>
<sequence>MATFLELLDKYLIANASNPESKVFYLKMKGDYFRYLAEVACGDDRIQTIDNSQGAYQEAFDISKKEMQPTHPIRLRLALNFSNLPAHWLKRLLMRPLQNLIH</sequence>
<organism evidence="3 4">
    <name type="scientific">Monodon monoceros</name>
    <name type="common">Narwhal</name>
    <name type="synonym">Ceratodon monodon</name>
    <dbReference type="NCBI Taxonomy" id="40151"/>
    <lineage>
        <taxon>Eukaryota</taxon>
        <taxon>Metazoa</taxon>
        <taxon>Chordata</taxon>
        <taxon>Craniata</taxon>
        <taxon>Vertebrata</taxon>
        <taxon>Euteleostomi</taxon>
        <taxon>Mammalia</taxon>
        <taxon>Eutheria</taxon>
        <taxon>Laurasiatheria</taxon>
        <taxon>Artiodactyla</taxon>
        <taxon>Whippomorpha</taxon>
        <taxon>Cetacea</taxon>
        <taxon>Odontoceti</taxon>
        <taxon>Monodontidae</taxon>
        <taxon>Monodon</taxon>
    </lineage>
</organism>